<dbReference type="InterPro" id="IPR036047">
    <property type="entry name" value="F-box-like_dom_sf"/>
</dbReference>
<dbReference type="InterPro" id="IPR036770">
    <property type="entry name" value="Ankyrin_rpt-contain_sf"/>
</dbReference>
<dbReference type="Proteomes" id="UP000054736">
    <property type="component" value="Unassembled WGS sequence"/>
</dbReference>
<dbReference type="PROSITE" id="PS50181">
    <property type="entry name" value="FBOX"/>
    <property type="match status" value="1"/>
</dbReference>
<dbReference type="SMART" id="SM00256">
    <property type="entry name" value="FBOX"/>
    <property type="match status" value="1"/>
</dbReference>
<feature type="repeat" description="ANK" evidence="1">
    <location>
        <begin position="402"/>
        <end position="434"/>
    </location>
</feature>
<name>A0A0W0T0V7_9GAMM</name>
<evidence type="ECO:0000313" key="4">
    <source>
        <dbReference type="Proteomes" id="UP000054736"/>
    </source>
</evidence>
<proteinExistence type="predicted"/>
<dbReference type="InterPro" id="IPR002110">
    <property type="entry name" value="Ankyrin_rpt"/>
</dbReference>
<sequence length="571" mass="64555">MRGKTQNENQNHPLDLVQDQVDESNMSLMLSDEIWLAVLSFLYPKSLVNVELVSTRFRGLAKDNLLWKKLFLTVFLEGTSIPTHPDFDWKETFAIFCAEEYGSFDSQTRKRIFLIIAGSIDQIHAANLTVEDLSANSFLLIKIAARFTRLTVLDYFYLLGLQELKEDTPTIDLAAELEHDLYLLRWAVICNKRDVVHMSLMQCPSLLNMGTPDDSHGLIEIAPRDTITYFAVKAGHLDLLLELLNYSQNRALQTAWDLSYLYKSIVLEGQMSMLKGFGDFLERHRQAAPTNENSARIIKSARSLTDPLIIAAHHGHLPCFRKVYAQLRHELKQKQARILLSHVSSSVSDVSLLENDLEEAKKPFTENFEKAMLQAASAGQTAIIEYALTNQLIAIDQALGIEGSTVLYRAVGHHQVKLLQFLLANNADPDIAFSSIINSPAPKPSSIYWIEYQKTMALFLKVLKERKKEPNGTELLFLVLHDRADTIEQLFAIDHVATMRLLKPILLDKEVEIGPKCTELFDSMAIQSVLDRECTPAMPSAANFSRFFSSFHIAGAKPAPYQESIMDRKPM</sequence>
<keyword evidence="1" id="KW-0040">ANK repeat</keyword>
<dbReference type="SUPFAM" id="SSF48403">
    <property type="entry name" value="Ankyrin repeat"/>
    <property type="match status" value="1"/>
</dbReference>
<dbReference type="AlphaFoldDB" id="A0A0W0T0V7"/>
<gene>
    <name evidence="3" type="ORF">Ldro_0728</name>
</gene>
<accession>A0A0W0T0V7</accession>
<protein>
    <submittedName>
        <fullName evidence="3">Ankyrin repeats (3 copies)</fullName>
    </submittedName>
</protein>
<dbReference type="InterPro" id="IPR001810">
    <property type="entry name" value="F-box_dom"/>
</dbReference>
<dbReference type="RefSeq" id="WP_058495077.1">
    <property type="nucleotide sequence ID" value="NZ_CAAAIU010000015.1"/>
</dbReference>
<evidence type="ECO:0000256" key="1">
    <source>
        <dbReference type="PROSITE-ProRule" id="PRU00023"/>
    </source>
</evidence>
<dbReference type="Gene3D" id="1.25.40.20">
    <property type="entry name" value="Ankyrin repeat-containing domain"/>
    <property type="match status" value="1"/>
</dbReference>
<keyword evidence="4" id="KW-1185">Reference proteome</keyword>
<dbReference type="EMBL" id="LNXY01000008">
    <property type="protein sequence ID" value="KTC89239.1"/>
    <property type="molecule type" value="Genomic_DNA"/>
</dbReference>
<dbReference type="SMART" id="SM00248">
    <property type="entry name" value="ANK"/>
    <property type="match status" value="2"/>
</dbReference>
<dbReference type="Gene3D" id="1.20.1280.50">
    <property type="match status" value="1"/>
</dbReference>
<dbReference type="PATRIC" id="fig|1212489.4.peg.757"/>
<organism evidence="3 4">
    <name type="scientific">Legionella drozanskii LLAP-1</name>
    <dbReference type="NCBI Taxonomy" id="1212489"/>
    <lineage>
        <taxon>Bacteria</taxon>
        <taxon>Pseudomonadati</taxon>
        <taxon>Pseudomonadota</taxon>
        <taxon>Gammaproteobacteria</taxon>
        <taxon>Legionellales</taxon>
        <taxon>Legionellaceae</taxon>
        <taxon>Legionella</taxon>
    </lineage>
</organism>
<evidence type="ECO:0000259" key="2">
    <source>
        <dbReference type="PROSITE" id="PS50181"/>
    </source>
</evidence>
<comment type="caution">
    <text evidence="3">The sequence shown here is derived from an EMBL/GenBank/DDBJ whole genome shotgun (WGS) entry which is preliminary data.</text>
</comment>
<dbReference type="PROSITE" id="PS50088">
    <property type="entry name" value="ANK_REPEAT"/>
    <property type="match status" value="1"/>
</dbReference>
<feature type="domain" description="F-box" evidence="2">
    <location>
        <begin position="24"/>
        <end position="70"/>
    </location>
</feature>
<evidence type="ECO:0000313" key="3">
    <source>
        <dbReference type="EMBL" id="KTC89239.1"/>
    </source>
</evidence>
<reference evidence="3 4" key="1">
    <citation type="submission" date="2015-11" db="EMBL/GenBank/DDBJ databases">
        <title>Genomic analysis of 38 Legionella species identifies large and diverse effector repertoires.</title>
        <authorList>
            <person name="Burstein D."/>
            <person name="Amaro F."/>
            <person name="Zusman T."/>
            <person name="Lifshitz Z."/>
            <person name="Cohen O."/>
            <person name="Gilbert J.A."/>
            <person name="Pupko T."/>
            <person name="Shuman H.A."/>
            <person name="Segal G."/>
        </authorList>
    </citation>
    <scope>NUCLEOTIDE SEQUENCE [LARGE SCALE GENOMIC DNA]</scope>
    <source>
        <strain evidence="3 4">ATCC 700990</strain>
    </source>
</reference>
<dbReference type="SUPFAM" id="SSF81383">
    <property type="entry name" value="F-box domain"/>
    <property type="match status" value="1"/>
</dbReference>
<dbReference type="Pfam" id="PF12937">
    <property type="entry name" value="F-box-like"/>
    <property type="match status" value="1"/>
</dbReference>